<gene>
    <name evidence="1" type="ORF">L6452_25040</name>
</gene>
<reference evidence="1 2" key="2">
    <citation type="journal article" date="2022" name="Mol. Ecol. Resour.">
        <title>The genomes of chicory, endive, great burdock and yacon provide insights into Asteraceae paleo-polyploidization history and plant inulin production.</title>
        <authorList>
            <person name="Fan W."/>
            <person name="Wang S."/>
            <person name="Wang H."/>
            <person name="Wang A."/>
            <person name="Jiang F."/>
            <person name="Liu H."/>
            <person name="Zhao H."/>
            <person name="Xu D."/>
            <person name="Zhang Y."/>
        </authorList>
    </citation>
    <scope>NUCLEOTIDE SEQUENCE [LARGE SCALE GENOMIC DNA]</scope>
    <source>
        <strain evidence="2">cv. Niubang</strain>
    </source>
</reference>
<accession>A0ACB9AAY0</accession>
<keyword evidence="2" id="KW-1185">Reference proteome</keyword>
<reference evidence="2" key="1">
    <citation type="journal article" date="2022" name="Mol. Ecol. Resour.">
        <title>The genomes of chicory, endive, great burdock and yacon provide insights into Asteraceae palaeo-polyploidization history and plant inulin production.</title>
        <authorList>
            <person name="Fan W."/>
            <person name="Wang S."/>
            <person name="Wang H."/>
            <person name="Wang A."/>
            <person name="Jiang F."/>
            <person name="Liu H."/>
            <person name="Zhao H."/>
            <person name="Xu D."/>
            <person name="Zhang Y."/>
        </authorList>
    </citation>
    <scope>NUCLEOTIDE SEQUENCE [LARGE SCALE GENOMIC DNA]</scope>
    <source>
        <strain evidence="2">cv. Niubang</strain>
    </source>
</reference>
<evidence type="ECO:0000313" key="2">
    <source>
        <dbReference type="Proteomes" id="UP001055879"/>
    </source>
</evidence>
<protein>
    <submittedName>
        <fullName evidence="1">Uncharacterized protein</fullName>
    </submittedName>
</protein>
<comment type="caution">
    <text evidence="1">The sequence shown here is derived from an EMBL/GenBank/DDBJ whole genome shotgun (WGS) entry which is preliminary data.</text>
</comment>
<dbReference type="EMBL" id="CM042054">
    <property type="protein sequence ID" value="KAI3706943.1"/>
    <property type="molecule type" value="Genomic_DNA"/>
</dbReference>
<proteinExistence type="predicted"/>
<organism evidence="1 2">
    <name type="scientific">Arctium lappa</name>
    <name type="common">Greater burdock</name>
    <name type="synonym">Lappa major</name>
    <dbReference type="NCBI Taxonomy" id="4217"/>
    <lineage>
        <taxon>Eukaryota</taxon>
        <taxon>Viridiplantae</taxon>
        <taxon>Streptophyta</taxon>
        <taxon>Embryophyta</taxon>
        <taxon>Tracheophyta</taxon>
        <taxon>Spermatophyta</taxon>
        <taxon>Magnoliopsida</taxon>
        <taxon>eudicotyledons</taxon>
        <taxon>Gunneridae</taxon>
        <taxon>Pentapetalae</taxon>
        <taxon>asterids</taxon>
        <taxon>campanulids</taxon>
        <taxon>Asterales</taxon>
        <taxon>Asteraceae</taxon>
        <taxon>Carduoideae</taxon>
        <taxon>Cardueae</taxon>
        <taxon>Arctiinae</taxon>
        <taxon>Arctium</taxon>
    </lineage>
</organism>
<dbReference type="Proteomes" id="UP001055879">
    <property type="component" value="Linkage Group LG08"/>
</dbReference>
<sequence length="790" mass="90568">MMDVVKKEILKLLDADMIYPIFDSKWVSPVQVVPKKTGITVVENAEGFHQIPVAREDQEKTTFTCPFGTFTYRRMPFGLCNAPATFQRCMVSIFSDYVENIIDQGIVFGHVISKRGIEVDKAKVDVIKSLPYPSSVRQVRSFLGHAGFYRHFIKDFSKITRPLCELLQKEVDFDFNEVCKSSFDLLKDMLTSATIIQPPNWQLPFEIMCDASNHEVGAVLGQKDGKNSHVIYYASRSLDSAQCNYSTTEKELLAVVFALEKFRSYLLGTKVIVFSDHAALKYLLKKKDAKPQLIRWILLLQEFNLEIRDKSGAENLVADHLSRLVLDEEPSPLIDEFPDEHIFSISGEHPWYADIVNYLVSKTFPVPEIKCPKPLCLFVRFLMYGAWISWAPPASCGNLYIILAVDYVSKWVEAKATRTDDSRVVVDFVKSHIFSRFGTPKAIISDRGTHFCNKVIGALFKKYGVIHRISTAYHPQSNGQAEVSNREIKSILEKTVSPNRKDWSLRLNDALWAYRLAYKTPIGMSPFRLVYGKPCHLPVELEHKAYWAVKTCNMDLDEAGLHRKLQMQELEEIRNDAYENAHIYKAKAKAFHDSRISRKSFTKGQKVLLYHSRLKLFPGKLRSRWIGPFVVINVFEHGAVEIQSLSTGQIFKVNGHRLKPFYEGFDGGELERVALDTPSYTGSTRIWKLKGTYPSSWILTLRGYNPRKKRKNCSPVHMWKKERRAQLQQPKFSKERQQQLSIVFHQEHRAVSRAPQPAPKPAKALELLTFKSRFRASDSSELEALPNQKL</sequence>
<evidence type="ECO:0000313" key="1">
    <source>
        <dbReference type="EMBL" id="KAI3706943.1"/>
    </source>
</evidence>
<name>A0ACB9AAY0_ARCLA</name>